<name>A0ABR3FEA7_9AGAR</name>
<feature type="chain" id="PRO_5046814805" description="Beta-glucanase" evidence="5">
    <location>
        <begin position="21"/>
        <end position="325"/>
    </location>
</feature>
<evidence type="ECO:0000313" key="7">
    <source>
        <dbReference type="Proteomes" id="UP001465976"/>
    </source>
</evidence>
<dbReference type="EMBL" id="JBAHYK010000476">
    <property type="protein sequence ID" value="KAL0573673.1"/>
    <property type="molecule type" value="Genomic_DNA"/>
</dbReference>
<evidence type="ECO:0000256" key="1">
    <source>
        <dbReference type="ARBA" id="ARBA00009865"/>
    </source>
</evidence>
<accession>A0ABR3FEA7</accession>
<keyword evidence="7" id="KW-1185">Reference proteome</keyword>
<dbReference type="InterPro" id="IPR006710">
    <property type="entry name" value="Glyco_hydro_43"/>
</dbReference>
<protein>
    <recommendedName>
        <fullName evidence="8">Beta-glucanase</fullName>
    </recommendedName>
</protein>
<evidence type="ECO:0008006" key="8">
    <source>
        <dbReference type="Google" id="ProtNLM"/>
    </source>
</evidence>
<evidence type="ECO:0000256" key="2">
    <source>
        <dbReference type="ARBA" id="ARBA00022801"/>
    </source>
</evidence>
<evidence type="ECO:0000256" key="4">
    <source>
        <dbReference type="RuleBase" id="RU361187"/>
    </source>
</evidence>
<organism evidence="6 7">
    <name type="scientific">Marasmius crinis-equi</name>
    <dbReference type="NCBI Taxonomy" id="585013"/>
    <lineage>
        <taxon>Eukaryota</taxon>
        <taxon>Fungi</taxon>
        <taxon>Dikarya</taxon>
        <taxon>Basidiomycota</taxon>
        <taxon>Agaricomycotina</taxon>
        <taxon>Agaricomycetes</taxon>
        <taxon>Agaricomycetidae</taxon>
        <taxon>Agaricales</taxon>
        <taxon>Marasmiineae</taxon>
        <taxon>Marasmiaceae</taxon>
        <taxon>Marasmius</taxon>
    </lineage>
</organism>
<comment type="caution">
    <text evidence="6">The sequence shown here is derived from an EMBL/GenBank/DDBJ whole genome shotgun (WGS) entry which is preliminary data.</text>
</comment>
<keyword evidence="3 4" id="KW-0326">Glycosidase</keyword>
<comment type="similarity">
    <text evidence="1 4">Belongs to the glycosyl hydrolase 43 family.</text>
</comment>
<proteinExistence type="inferred from homology"/>
<keyword evidence="5" id="KW-0732">Signal</keyword>
<dbReference type="PANTHER" id="PTHR22925">
    <property type="entry name" value="GLYCOSYL HYDROLASE 43 FAMILY MEMBER"/>
    <property type="match status" value="1"/>
</dbReference>
<gene>
    <name evidence="6" type="ORF">V5O48_008285</name>
</gene>
<evidence type="ECO:0000313" key="6">
    <source>
        <dbReference type="EMBL" id="KAL0573673.1"/>
    </source>
</evidence>
<dbReference type="Proteomes" id="UP001465976">
    <property type="component" value="Unassembled WGS sequence"/>
</dbReference>
<keyword evidence="2 4" id="KW-0378">Hydrolase</keyword>
<sequence length="325" mass="35375">MLGLPVLGLALLACALCVSGADWIASNTVWLDTSGKKIDAHGGGVVQRGDTFYWIGHSGSSGSGSPYQTSFSDRHRPLDQTPMMYSSTDLLNWQNLGTQASSVTGMWRPKFAKPNGSFWLFGQQDRYSLSLKSTQMVGSYQTSSKVYLPPSNYSYSDTGMFLDPDSNTWYLLTSADHNTVQINMINSDGTVGARASALTAGAYEAPGLFKADGVYFLIVSGKTGWRYNPNKVFWATSLSGPWSGGTDIAPQANNTYGSQNTHELVIKGSQQTTYIYMGDAWDSTGSSASNYVWLPMSVNANNKSVTLQYHDRWKVDVKTGVVSFP</sequence>
<dbReference type="InterPro" id="IPR023296">
    <property type="entry name" value="Glyco_hydro_beta-prop_sf"/>
</dbReference>
<dbReference type="Pfam" id="PF04616">
    <property type="entry name" value="Glyco_hydro_43"/>
    <property type="match status" value="1"/>
</dbReference>
<dbReference type="Gene3D" id="2.115.10.20">
    <property type="entry name" value="Glycosyl hydrolase domain, family 43"/>
    <property type="match status" value="1"/>
</dbReference>
<reference evidence="6 7" key="1">
    <citation type="submission" date="2024-02" db="EMBL/GenBank/DDBJ databases">
        <title>A draft genome for the cacao thread blight pathogen Marasmius crinis-equi.</title>
        <authorList>
            <person name="Cohen S.P."/>
            <person name="Baruah I.K."/>
            <person name="Amoako-Attah I."/>
            <person name="Bukari Y."/>
            <person name="Meinhardt L.W."/>
            <person name="Bailey B.A."/>
        </authorList>
    </citation>
    <scope>NUCLEOTIDE SEQUENCE [LARGE SCALE GENOMIC DNA]</scope>
    <source>
        <strain evidence="6 7">GH-76</strain>
    </source>
</reference>
<evidence type="ECO:0000256" key="5">
    <source>
        <dbReference type="SAM" id="SignalP"/>
    </source>
</evidence>
<feature type="signal peptide" evidence="5">
    <location>
        <begin position="1"/>
        <end position="20"/>
    </location>
</feature>
<evidence type="ECO:0000256" key="3">
    <source>
        <dbReference type="ARBA" id="ARBA00023295"/>
    </source>
</evidence>
<dbReference type="SUPFAM" id="SSF75005">
    <property type="entry name" value="Arabinanase/levansucrase/invertase"/>
    <property type="match status" value="1"/>
</dbReference>
<dbReference type="PANTHER" id="PTHR22925:SF3">
    <property type="entry name" value="GLYCOSYL HYDROLASE FAMILY PROTEIN 43"/>
    <property type="match status" value="1"/>
</dbReference>